<reference evidence="2" key="1">
    <citation type="journal article" date="2020" name="mSystems">
        <title>Genome- and Community-Level Interaction Insights into Carbon Utilization and Element Cycling Functions of Hydrothermarchaeota in Hydrothermal Sediment.</title>
        <authorList>
            <person name="Zhou Z."/>
            <person name="Liu Y."/>
            <person name="Xu W."/>
            <person name="Pan J."/>
            <person name="Luo Z.H."/>
            <person name="Li M."/>
        </authorList>
    </citation>
    <scope>NUCLEOTIDE SEQUENCE [LARGE SCALE GENOMIC DNA]</scope>
    <source>
        <strain evidence="2">SpSt-780</strain>
    </source>
</reference>
<evidence type="ECO:0000313" key="2">
    <source>
        <dbReference type="EMBL" id="HGW91188.1"/>
    </source>
</evidence>
<sequence length="105" mass="11775">MEDNMLTIEDVKEALKDVVDPEIGLSVVDLGLIYKIDILNDGKKVAIDMTLTVRGCPLQFALQNMAQKRLLQIPGVEEAEVRLVWDPPWNPSMISPEAKKRFGIV</sequence>
<name>A0A7C4YQV5_UNCW3</name>
<protein>
    <submittedName>
        <fullName evidence="2">Metal-sulfur cluster assembly factor</fullName>
    </submittedName>
</protein>
<comment type="caution">
    <text evidence="2">The sequence shown here is derived from an EMBL/GenBank/DDBJ whole genome shotgun (WGS) entry which is preliminary data.</text>
</comment>
<dbReference type="SUPFAM" id="SSF117916">
    <property type="entry name" value="Fe-S cluster assembly (FSCA) domain-like"/>
    <property type="match status" value="1"/>
</dbReference>
<proteinExistence type="predicted"/>
<dbReference type="Gene3D" id="3.30.300.130">
    <property type="entry name" value="Fe-S cluster assembly (FSCA)"/>
    <property type="match status" value="1"/>
</dbReference>
<accession>A0A7C4YQV5</accession>
<dbReference type="InterPro" id="IPR052339">
    <property type="entry name" value="Fe-S_Maturation_MIP18"/>
</dbReference>
<dbReference type="EMBL" id="DTHG01000017">
    <property type="protein sequence ID" value="HGW91188.1"/>
    <property type="molecule type" value="Genomic_DNA"/>
</dbReference>
<dbReference type="PANTHER" id="PTHR42831:SF1">
    <property type="entry name" value="FE-S PROTEIN MATURATION AUXILIARY FACTOR YITW"/>
    <property type="match status" value="1"/>
</dbReference>
<dbReference type="InterPro" id="IPR034904">
    <property type="entry name" value="FSCA_dom_sf"/>
</dbReference>
<dbReference type="AlphaFoldDB" id="A0A7C4YQV5"/>
<dbReference type="Pfam" id="PF01883">
    <property type="entry name" value="FeS_assembly_P"/>
    <property type="match status" value="1"/>
</dbReference>
<gene>
    <name evidence="2" type="ORF">ENV67_01430</name>
</gene>
<dbReference type="PANTHER" id="PTHR42831">
    <property type="entry name" value="FE-S PROTEIN MATURATION AUXILIARY FACTOR YITW"/>
    <property type="match status" value="1"/>
</dbReference>
<dbReference type="InterPro" id="IPR002744">
    <property type="entry name" value="MIP18-like"/>
</dbReference>
<organism evidence="2">
    <name type="scientific">candidate division WOR-3 bacterium</name>
    <dbReference type="NCBI Taxonomy" id="2052148"/>
    <lineage>
        <taxon>Bacteria</taxon>
        <taxon>Bacteria division WOR-3</taxon>
    </lineage>
</organism>
<feature type="domain" description="MIP18 family-like" evidence="1">
    <location>
        <begin position="9"/>
        <end position="81"/>
    </location>
</feature>
<evidence type="ECO:0000259" key="1">
    <source>
        <dbReference type="Pfam" id="PF01883"/>
    </source>
</evidence>